<sequence>MRSESEPSEKDPVDVCTPQNDSFYQQLRQNKDASFTGRLLLDESRLNAVRERFRNVGDSVATQSLGSAAPDDDFETPLQIGRFAIRGILGVGGFSTVYRAHDEMLQREVALKSFRRNRDAATDDEDPRLFEARAAARLNHPYLVPLYEAFQDSQSVYLVSEYCEGPTLAQWLKEHSGPVDPSVVGDTILRLADAIVHVHERGLVHRDIKPQNILLQPDSTSSQSSQLSPRLTDFGLVRDLFSETQADSDERMVGTLHYMAPEQVLYSEQTHGESCDIFSLGVLTYRMLTGLLPHRGRNAEEVFESICFAKPVAPRLISRGIPRDLEAICLKCLAKDPAQRYASASELTADLNRWRQGLMVHARPRSLAERTIHAARRSPLETGLLATVFLLIAGGAMVLANSNRRLADKQKSLQLALANIQIRKEIAIRQEHQTRVQRDRAKEQERIATQTAYHSDLRYAYSSLASKSPAKAIQIAESIERFAAGVIPIGDDLRLLKSQASKGWYSLAPHATRIRDVLILKQSDRGLVASEDGTIRIHRLDNAELSQEFVLPDDTRVYSVAVTADETLMAVGKQIAEDGEWLETRNEVEFIALDGSLPPAPLTDFPTTIQSLAFSPDNTRIAVGCRYEPIQIFSVHPKETASTNVPVVSIDAPRRNHDITFSPNGKQLLTLKQQNMPQLVHVDNPSITEEFDLEKLVYRMALSEDGRYLVCTFSHADYLHLFDLESPNRKIQLEQPIGNPNCVAISDQGDQVVAGFHNGTIVTWDLNTTIANAAEETVDHPSVLDPTGIKVLHNGTVTEISIDDRGHILSGGEDGSVAISPSRAIVAPSIATAEHSTDAALTHDGKIALLACANSEVLWIDTKTLQINQVQTPRLGELPTQIKISPNDHWFSVGYDNGNAQLVNLLKPTVSYSVMCPECETEDQRSVHVDFGFDGNQMLVSSDRGYEIKLCQLPTISSEPDHPGNELVTVGRLRLPVDHRTCLLHRTNQCLLFGEYIGEYRFDEGDGNVVSRGVNQFRAACTDHATKRIFSAAFDGRIRLHDWQGHILKTGNRWESDDNDQRRWPEMTAITITPDCESLLTGGHDGSIAIWNSRDLRFIGTLIPANHLGPITNIAFADDGRLWMYHQRMNDPDHPQPGLKIQWIQ</sequence>
<reference evidence="8 9" key="1">
    <citation type="submission" date="2024-02" db="EMBL/GenBank/DDBJ databases">
        <title>Rhodopirellula caenicola NBRC 110016.</title>
        <authorList>
            <person name="Ichikawa N."/>
            <person name="Katano-Makiyama Y."/>
            <person name="Hidaka K."/>
        </authorList>
    </citation>
    <scope>NUCLEOTIDE SEQUENCE [LARGE SCALE GENOMIC DNA]</scope>
    <source>
        <strain evidence="8 9">NBRC 110016</strain>
    </source>
</reference>
<dbReference type="Gene3D" id="1.10.510.10">
    <property type="entry name" value="Transferase(Phosphotransferase) domain 1"/>
    <property type="match status" value="1"/>
</dbReference>
<proteinExistence type="predicted"/>
<keyword evidence="1" id="KW-0808">Transferase</keyword>
<evidence type="ECO:0000313" key="9">
    <source>
        <dbReference type="Proteomes" id="UP001416858"/>
    </source>
</evidence>
<dbReference type="EMBL" id="BAABRO010000001">
    <property type="protein sequence ID" value="GAA5505278.1"/>
    <property type="molecule type" value="Genomic_DNA"/>
</dbReference>
<dbReference type="PROSITE" id="PS00107">
    <property type="entry name" value="PROTEIN_KINASE_ATP"/>
    <property type="match status" value="1"/>
</dbReference>
<dbReference type="Proteomes" id="UP001416858">
    <property type="component" value="Unassembled WGS sequence"/>
</dbReference>
<dbReference type="PANTHER" id="PTHR43289:SF34">
    <property type="entry name" value="SERINE_THREONINE-PROTEIN KINASE YBDM-RELATED"/>
    <property type="match status" value="1"/>
</dbReference>
<evidence type="ECO:0000256" key="4">
    <source>
        <dbReference type="ARBA" id="ARBA00022840"/>
    </source>
</evidence>
<accession>A0ABP9VM90</accession>
<dbReference type="SMART" id="SM00320">
    <property type="entry name" value="WD40"/>
    <property type="match status" value="7"/>
</dbReference>
<keyword evidence="3 8" id="KW-0418">Kinase</keyword>
<protein>
    <submittedName>
        <fullName evidence="8">Serine/threonine-protein kinase PknD</fullName>
    </submittedName>
</protein>
<dbReference type="SUPFAM" id="SSF50998">
    <property type="entry name" value="Quinoprotein alcohol dehydrogenase-like"/>
    <property type="match status" value="1"/>
</dbReference>
<dbReference type="Gene3D" id="2.130.10.10">
    <property type="entry name" value="YVTN repeat-like/Quinoprotein amine dehydrogenase"/>
    <property type="match status" value="3"/>
</dbReference>
<dbReference type="InterPro" id="IPR000719">
    <property type="entry name" value="Prot_kinase_dom"/>
</dbReference>
<keyword evidence="5" id="KW-0853">WD repeat</keyword>
<dbReference type="PROSITE" id="PS50082">
    <property type="entry name" value="WD_REPEATS_2"/>
    <property type="match status" value="1"/>
</dbReference>
<dbReference type="RefSeq" id="WP_345682333.1">
    <property type="nucleotide sequence ID" value="NZ_BAABRO010000001.1"/>
</dbReference>
<keyword evidence="9" id="KW-1185">Reference proteome</keyword>
<feature type="domain" description="Protein kinase" evidence="7">
    <location>
        <begin position="83"/>
        <end position="355"/>
    </location>
</feature>
<dbReference type="GO" id="GO:0016301">
    <property type="term" value="F:kinase activity"/>
    <property type="evidence" value="ECO:0007669"/>
    <property type="project" value="UniProtKB-KW"/>
</dbReference>
<dbReference type="InterPro" id="IPR017441">
    <property type="entry name" value="Protein_kinase_ATP_BS"/>
</dbReference>
<evidence type="ECO:0000313" key="8">
    <source>
        <dbReference type="EMBL" id="GAA5505278.1"/>
    </source>
</evidence>
<dbReference type="CDD" id="cd14014">
    <property type="entry name" value="STKc_PknB_like"/>
    <property type="match status" value="1"/>
</dbReference>
<dbReference type="InterPro" id="IPR011009">
    <property type="entry name" value="Kinase-like_dom_sf"/>
</dbReference>
<evidence type="ECO:0000256" key="1">
    <source>
        <dbReference type="ARBA" id="ARBA00022679"/>
    </source>
</evidence>
<dbReference type="PROSITE" id="PS00108">
    <property type="entry name" value="PROTEIN_KINASE_ST"/>
    <property type="match status" value="1"/>
</dbReference>
<comment type="caution">
    <text evidence="8">The sequence shown here is derived from an EMBL/GenBank/DDBJ whole genome shotgun (WGS) entry which is preliminary data.</text>
</comment>
<dbReference type="InterPro" id="IPR008271">
    <property type="entry name" value="Ser/Thr_kinase_AS"/>
</dbReference>
<organism evidence="8 9">
    <name type="scientific">Novipirellula caenicola</name>
    <dbReference type="NCBI Taxonomy" id="1536901"/>
    <lineage>
        <taxon>Bacteria</taxon>
        <taxon>Pseudomonadati</taxon>
        <taxon>Planctomycetota</taxon>
        <taxon>Planctomycetia</taxon>
        <taxon>Pirellulales</taxon>
        <taxon>Pirellulaceae</taxon>
        <taxon>Novipirellula</taxon>
    </lineage>
</organism>
<dbReference type="Pfam" id="PF00400">
    <property type="entry name" value="WD40"/>
    <property type="match status" value="1"/>
</dbReference>
<evidence type="ECO:0000256" key="2">
    <source>
        <dbReference type="ARBA" id="ARBA00022741"/>
    </source>
</evidence>
<dbReference type="PROSITE" id="PS50011">
    <property type="entry name" value="PROTEIN_KINASE_DOM"/>
    <property type="match status" value="1"/>
</dbReference>
<dbReference type="InterPro" id="IPR015943">
    <property type="entry name" value="WD40/YVTN_repeat-like_dom_sf"/>
</dbReference>
<evidence type="ECO:0000256" key="3">
    <source>
        <dbReference type="ARBA" id="ARBA00022777"/>
    </source>
</evidence>
<gene>
    <name evidence="8" type="primary">pknD_10</name>
    <name evidence="8" type="ORF">Rcae01_00722</name>
</gene>
<dbReference type="SUPFAM" id="SSF56112">
    <property type="entry name" value="Protein kinase-like (PK-like)"/>
    <property type="match status" value="1"/>
</dbReference>
<dbReference type="SMART" id="SM00220">
    <property type="entry name" value="S_TKc"/>
    <property type="match status" value="1"/>
</dbReference>
<dbReference type="InterPro" id="IPR001680">
    <property type="entry name" value="WD40_rpt"/>
</dbReference>
<dbReference type="InterPro" id="IPR011047">
    <property type="entry name" value="Quinoprotein_ADH-like_sf"/>
</dbReference>
<evidence type="ECO:0000256" key="6">
    <source>
        <dbReference type="PROSITE-ProRule" id="PRU10141"/>
    </source>
</evidence>
<name>A0ABP9VM90_9BACT</name>
<feature type="repeat" description="WD" evidence="5">
    <location>
        <begin position="1067"/>
        <end position="1101"/>
    </location>
</feature>
<feature type="binding site" evidence="6">
    <location>
        <position position="112"/>
    </location>
    <ligand>
        <name>ATP</name>
        <dbReference type="ChEBI" id="CHEBI:30616"/>
    </ligand>
</feature>
<keyword evidence="2 6" id="KW-0547">Nucleotide-binding</keyword>
<evidence type="ECO:0000259" key="7">
    <source>
        <dbReference type="PROSITE" id="PS50011"/>
    </source>
</evidence>
<evidence type="ECO:0000256" key="5">
    <source>
        <dbReference type="PROSITE-ProRule" id="PRU00221"/>
    </source>
</evidence>
<dbReference type="Pfam" id="PF00069">
    <property type="entry name" value="Pkinase"/>
    <property type="match status" value="1"/>
</dbReference>
<keyword evidence="4 6" id="KW-0067">ATP-binding</keyword>
<dbReference type="PANTHER" id="PTHR43289">
    <property type="entry name" value="MITOGEN-ACTIVATED PROTEIN KINASE KINASE KINASE 20-RELATED"/>
    <property type="match status" value="1"/>
</dbReference>